<dbReference type="RefSeq" id="WP_107296435.1">
    <property type="nucleotide sequence ID" value="NZ_PYMB01000001.1"/>
</dbReference>
<evidence type="ECO:0000313" key="3">
    <source>
        <dbReference type="EMBL" id="PSW15817.1"/>
    </source>
</evidence>
<feature type="domain" description="Putative Flp pilus-assembly TadG-like N-terminal" evidence="2">
    <location>
        <begin position="15"/>
        <end position="60"/>
    </location>
</feature>
<proteinExistence type="predicted"/>
<dbReference type="InterPro" id="IPR028087">
    <property type="entry name" value="Tad_N"/>
</dbReference>
<gene>
    <name evidence="3" type="ORF">C9J01_02030</name>
</gene>
<sequence>MNIYQKRKSPQKQKGVIVVFSTLAMAVLIGAGALALDVGNLILSKGKLQNLADSAALTAAKTIDLGGDQASAITAGTNAINNNLSYDGFKAISLDSATITFEFSESLPFDSSTATTSSTYVRVRIENVDIPDFLVSIMNIDLNTRASAVAGPSSSMGSSCNIVPLSICAGPDHSDTNISGYDMSTHHVLKASSSTPSDIGAGNFMPVSLGDNGADAYGDALAGSYDSCLSTSDTITTEPGNMVGKTLALDTRFEFSEADKDLEPNGYKKTEFLPDMYSDFSRDNAVYVMENTNEGASYITGPVHDDVMTYSEYKTNYDGYENYEACLESSACQKKGYYRRVLTVPILDCDEIITKANGRAEVKMLGFGCFFLTQPVSVTSEQSGDNSKNGGAGNGSWIVGEFISNCRNNSGNPSYEPNETGPYRIVLFDDPDSGDS</sequence>
<dbReference type="OrthoDB" id="6350731at2"/>
<comment type="caution">
    <text evidence="3">The sequence shown here is derived from an EMBL/GenBank/DDBJ whole genome shotgun (WGS) entry which is preliminary data.</text>
</comment>
<protein>
    <recommendedName>
        <fullName evidence="2">Putative Flp pilus-assembly TadG-like N-terminal domain-containing protein</fullName>
    </recommendedName>
</protein>
<accession>A0A2T3NJY3</accession>
<organism evidence="3 4">
    <name type="scientific">Photobacterium rosenbergii</name>
    <dbReference type="NCBI Taxonomy" id="294936"/>
    <lineage>
        <taxon>Bacteria</taxon>
        <taxon>Pseudomonadati</taxon>
        <taxon>Pseudomonadota</taxon>
        <taxon>Gammaproteobacteria</taxon>
        <taxon>Vibrionales</taxon>
        <taxon>Vibrionaceae</taxon>
        <taxon>Photobacterium</taxon>
    </lineage>
</organism>
<feature type="region of interest" description="Disordered" evidence="1">
    <location>
        <begin position="410"/>
        <end position="436"/>
    </location>
</feature>
<dbReference type="Pfam" id="PF13400">
    <property type="entry name" value="Tad"/>
    <property type="match status" value="1"/>
</dbReference>
<dbReference type="EMBL" id="PYMB01000001">
    <property type="protein sequence ID" value="PSW15817.1"/>
    <property type="molecule type" value="Genomic_DNA"/>
</dbReference>
<reference evidence="3 4" key="1">
    <citation type="submission" date="2018-03" db="EMBL/GenBank/DDBJ databases">
        <title>Whole genome sequencing of Histamine producing bacteria.</title>
        <authorList>
            <person name="Butler K."/>
        </authorList>
    </citation>
    <scope>NUCLEOTIDE SEQUENCE [LARGE SCALE GENOMIC DNA]</scope>
    <source>
        <strain evidence="3 4">DSM 19138</strain>
    </source>
</reference>
<evidence type="ECO:0000259" key="2">
    <source>
        <dbReference type="Pfam" id="PF13400"/>
    </source>
</evidence>
<dbReference type="Proteomes" id="UP000241346">
    <property type="component" value="Unassembled WGS sequence"/>
</dbReference>
<evidence type="ECO:0000313" key="4">
    <source>
        <dbReference type="Proteomes" id="UP000241346"/>
    </source>
</evidence>
<name>A0A2T3NJY3_9GAMM</name>
<dbReference type="AlphaFoldDB" id="A0A2T3NJY3"/>
<evidence type="ECO:0000256" key="1">
    <source>
        <dbReference type="SAM" id="MobiDB-lite"/>
    </source>
</evidence>